<gene>
    <name evidence="1" type="ORF">NEPTK9_001238</name>
</gene>
<proteinExistence type="predicted"/>
<protein>
    <submittedName>
        <fullName evidence="1">Uncharacterized protein</fullName>
    </submittedName>
</protein>
<accession>A0ABS0B1J4</accession>
<evidence type="ECO:0000313" key="1">
    <source>
        <dbReference type="EMBL" id="MBF5059722.1"/>
    </source>
</evidence>
<organism evidence="1 2">
    <name type="scientific">Candidatus Neptunichlamydia vexilliferae</name>
    <dbReference type="NCBI Taxonomy" id="1651774"/>
    <lineage>
        <taxon>Bacteria</taxon>
        <taxon>Pseudomonadati</taxon>
        <taxon>Chlamydiota</taxon>
        <taxon>Chlamydiia</taxon>
        <taxon>Parachlamydiales</taxon>
        <taxon>Simkaniaceae</taxon>
        <taxon>Candidatus Neptunichlamydia</taxon>
    </lineage>
</organism>
<dbReference type="EMBL" id="JAAEJV010000037">
    <property type="protein sequence ID" value="MBF5059722.1"/>
    <property type="molecule type" value="Genomic_DNA"/>
</dbReference>
<dbReference type="RefSeq" id="WP_194848029.1">
    <property type="nucleotide sequence ID" value="NZ_JAAEJV010000037.1"/>
</dbReference>
<name>A0ABS0B1J4_9BACT</name>
<dbReference type="Proteomes" id="UP001194714">
    <property type="component" value="Unassembled WGS sequence"/>
</dbReference>
<keyword evidence="2" id="KW-1185">Reference proteome</keyword>
<reference evidence="1 2" key="1">
    <citation type="submission" date="2020-01" db="EMBL/GenBank/DDBJ databases">
        <title>Draft genome sequence of Cand. Neptunochlamydia vexilliferae K9.</title>
        <authorList>
            <person name="Schulz F."/>
            <person name="Koestlbacher S."/>
            <person name="Wascher F."/>
            <person name="Pizzetti I."/>
            <person name="Horn M."/>
        </authorList>
    </citation>
    <scope>NUCLEOTIDE SEQUENCE [LARGE SCALE GENOMIC DNA]</scope>
    <source>
        <strain evidence="1 2">K9</strain>
    </source>
</reference>
<comment type="caution">
    <text evidence="1">The sequence shown here is derived from an EMBL/GenBank/DDBJ whole genome shotgun (WGS) entry which is preliminary data.</text>
</comment>
<evidence type="ECO:0000313" key="2">
    <source>
        <dbReference type="Proteomes" id="UP001194714"/>
    </source>
</evidence>
<sequence length="75" mass="8192">MGHLNNQMGKMGKVITANFKPSTVSQLKEALAQEFLSFVLITCSEDDGKFNIEMDVKGDPDLVGCMVDGAKNRLD</sequence>